<evidence type="ECO:0000313" key="1">
    <source>
        <dbReference type="EMBL" id="DAF89869.1"/>
    </source>
</evidence>
<accession>A0A8S5U629</accession>
<organism evidence="1">
    <name type="scientific">Siphoviridae sp. cteLh2</name>
    <dbReference type="NCBI Taxonomy" id="2825590"/>
    <lineage>
        <taxon>Viruses</taxon>
        <taxon>Duplodnaviria</taxon>
        <taxon>Heunggongvirae</taxon>
        <taxon>Uroviricota</taxon>
        <taxon>Caudoviricetes</taxon>
    </lineage>
</organism>
<sequence length="32" mass="3689">MEIKKYDDMKNVSDNLEGANSMVRRLSKTTLT</sequence>
<protein>
    <submittedName>
        <fullName evidence="1">Uncharacterized protein</fullName>
    </submittedName>
</protein>
<reference evidence="1" key="1">
    <citation type="journal article" date="2021" name="Proc. Natl. Acad. Sci. U.S.A.">
        <title>A Catalog of Tens of Thousands of Viruses from Human Metagenomes Reveals Hidden Associations with Chronic Diseases.</title>
        <authorList>
            <person name="Tisza M.J."/>
            <person name="Buck C.B."/>
        </authorList>
    </citation>
    <scope>NUCLEOTIDE SEQUENCE</scope>
    <source>
        <strain evidence="1">CteLh2</strain>
    </source>
</reference>
<name>A0A8S5U629_9CAUD</name>
<proteinExistence type="predicted"/>
<dbReference type="EMBL" id="BK016017">
    <property type="protein sequence ID" value="DAF89869.1"/>
    <property type="molecule type" value="Genomic_DNA"/>
</dbReference>